<dbReference type="Proteomes" id="UP000743107">
    <property type="component" value="Unassembled WGS sequence"/>
</dbReference>
<name>A0A379BTH9_PEDPE</name>
<dbReference type="SUPFAM" id="SSF53187">
    <property type="entry name" value="Zn-dependent exopeptidases"/>
    <property type="match status" value="1"/>
</dbReference>
<organism evidence="6 9">
    <name type="scientific">Pediococcus pentosaceus</name>
    <dbReference type="NCBI Taxonomy" id="1255"/>
    <lineage>
        <taxon>Bacteria</taxon>
        <taxon>Bacillati</taxon>
        <taxon>Bacillota</taxon>
        <taxon>Bacilli</taxon>
        <taxon>Lactobacillales</taxon>
        <taxon>Lactobacillaceae</taxon>
        <taxon>Pediococcus</taxon>
    </lineage>
</organism>
<evidence type="ECO:0000256" key="1">
    <source>
        <dbReference type="ARBA" id="ARBA00022801"/>
    </source>
</evidence>
<evidence type="ECO:0000313" key="7">
    <source>
        <dbReference type="EMBL" id="WEA57203.1"/>
    </source>
</evidence>
<reference evidence="7 10" key="5">
    <citation type="submission" date="2023-02" db="EMBL/GenBank/DDBJ databases">
        <title>Comparative genomics and fermentation flavor characterization of five lactic acid bacteria reveal flavor biosynthesis metabolic pathways in fermented muskmelon puree.</title>
        <authorList>
            <person name="Yuan L."/>
            <person name="Li M."/>
            <person name="Xu X."/>
            <person name="Lao F."/>
            <person name="Wu J."/>
        </authorList>
    </citation>
    <scope>NUCLEOTIDE SEQUENCE [LARGE SCALE GENOMIC DNA]</scope>
    <source>
        <strain evidence="7 10">Ca-4</strain>
    </source>
</reference>
<evidence type="ECO:0000313" key="9">
    <source>
        <dbReference type="Proteomes" id="UP000743107"/>
    </source>
</evidence>
<dbReference type="PANTHER" id="PTHR30404:SF0">
    <property type="entry name" value="N-ACETYLMURAMOYL-L-ALANINE AMIDASE AMIC"/>
    <property type="match status" value="1"/>
</dbReference>
<dbReference type="Gene3D" id="2.30.30.40">
    <property type="entry name" value="SH3 Domains"/>
    <property type="match status" value="1"/>
</dbReference>
<dbReference type="GO" id="GO:0071555">
    <property type="term" value="P:cell wall organization"/>
    <property type="evidence" value="ECO:0007669"/>
    <property type="project" value="UniProtKB-KW"/>
</dbReference>
<keyword evidence="8" id="KW-1185">Reference proteome</keyword>
<dbReference type="InterPro" id="IPR002508">
    <property type="entry name" value="MurNAc-LAA_cat"/>
</dbReference>
<dbReference type="PROSITE" id="PS51781">
    <property type="entry name" value="SH3B"/>
    <property type="match status" value="1"/>
</dbReference>
<gene>
    <name evidence="5" type="ORF">GBO79_02500</name>
    <name evidence="6" type="ORF">ITQ97_00515</name>
    <name evidence="7" type="ORF">PWB86_08455</name>
</gene>
<reference evidence="5" key="2">
    <citation type="submission" date="2019-12" db="EMBL/GenBank/DDBJ databases">
        <title>SpeciesPrimer: A bioinformatics pipeline dedicated to the design of qPCR primers for the quantification of bacterial species.</title>
        <authorList>
            <person name="Dreier M."/>
            <person name="Berthoud H."/>
            <person name="Shani N."/>
            <person name="Wechsler D."/>
            <person name="Junier P."/>
        </authorList>
    </citation>
    <scope>NUCLEOTIDE SEQUENCE</scope>
    <source>
        <strain evidence="5">FAM13073</strain>
    </source>
</reference>
<dbReference type="Pfam" id="PF01520">
    <property type="entry name" value="Amidase_3"/>
    <property type="match status" value="1"/>
</dbReference>
<accession>A0A379BTH9</accession>
<evidence type="ECO:0000259" key="4">
    <source>
        <dbReference type="PROSITE" id="PS51781"/>
    </source>
</evidence>
<dbReference type="Pfam" id="PF08239">
    <property type="entry name" value="SH3_3"/>
    <property type="match status" value="1"/>
</dbReference>
<evidence type="ECO:0000256" key="3">
    <source>
        <dbReference type="SAM" id="Phobius"/>
    </source>
</evidence>
<dbReference type="GO" id="GO:0008745">
    <property type="term" value="F:N-acetylmuramoyl-L-alanine amidase activity"/>
    <property type="evidence" value="ECO:0007669"/>
    <property type="project" value="InterPro"/>
</dbReference>
<feature type="domain" description="SH3b" evidence="4">
    <location>
        <begin position="37"/>
        <end position="99"/>
    </location>
</feature>
<keyword evidence="3" id="KW-1133">Transmembrane helix</keyword>
<dbReference type="Proteomes" id="UP000472573">
    <property type="component" value="Unassembled WGS sequence"/>
</dbReference>
<dbReference type="EMBL" id="JADOFV010000001">
    <property type="protein sequence ID" value="MBF7126320.1"/>
    <property type="molecule type" value="Genomic_DNA"/>
</dbReference>
<proteinExistence type="predicted"/>
<dbReference type="GO" id="GO:0009253">
    <property type="term" value="P:peptidoglycan catabolic process"/>
    <property type="evidence" value="ECO:0007669"/>
    <property type="project" value="InterPro"/>
</dbReference>
<dbReference type="AlphaFoldDB" id="A0A379BTH9"/>
<reference evidence="8" key="3">
    <citation type="submission" date="2020-03" db="EMBL/GenBank/DDBJ databases">
        <title>SpeciesPrimer: A bioinformatics pipeline dedicated to the design of qPCR primers for the quantification of bacterial species.</title>
        <authorList>
            <person name="Dreier M."/>
            <person name="Berthoud H."/>
            <person name="Shani N."/>
            <person name="Wechsler D."/>
            <person name="Junier P."/>
        </authorList>
    </citation>
    <scope>NUCLEOTIDE SEQUENCE [LARGE SCALE GENOMIC DNA]</scope>
    <source>
        <strain evidence="8">FAM13073</strain>
    </source>
</reference>
<keyword evidence="2" id="KW-0961">Cell wall biogenesis/degradation</keyword>
<keyword evidence="3" id="KW-0812">Transmembrane</keyword>
<dbReference type="SMART" id="SM00287">
    <property type="entry name" value="SH3b"/>
    <property type="match status" value="1"/>
</dbReference>
<accession>A0A8G0ZKC2</accession>
<evidence type="ECO:0000313" key="5">
    <source>
        <dbReference type="EMBL" id="KAF0415211.1"/>
    </source>
</evidence>
<dbReference type="EMBL" id="CP118739">
    <property type="protein sequence ID" value="WEA57203.1"/>
    <property type="molecule type" value="Genomic_DNA"/>
</dbReference>
<dbReference type="GO" id="GO:0030288">
    <property type="term" value="C:outer membrane-bounded periplasmic space"/>
    <property type="evidence" value="ECO:0007669"/>
    <property type="project" value="TreeGrafter"/>
</dbReference>
<dbReference type="EMBL" id="WENB01000001">
    <property type="protein sequence ID" value="KAF0415211.1"/>
    <property type="molecule type" value="Genomic_DNA"/>
</dbReference>
<dbReference type="Proteomes" id="UP001214131">
    <property type="component" value="Chromosome"/>
</dbReference>
<evidence type="ECO:0000313" key="8">
    <source>
        <dbReference type="Proteomes" id="UP000472573"/>
    </source>
</evidence>
<dbReference type="SMART" id="SM00646">
    <property type="entry name" value="Ami_3"/>
    <property type="match status" value="1"/>
</dbReference>
<keyword evidence="3" id="KW-0472">Membrane</keyword>
<dbReference type="InterPro" id="IPR003646">
    <property type="entry name" value="SH3-like_bac-type"/>
</dbReference>
<protein>
    <submittedName>
        <fullName evidence="6">N-acetylmuramoyl-L-alanine amidase</fullName>
    </submittedName>
    <submittedName>
        <fullName evidence="5">SH3 domain-containing protein</fullName>
    </submittedName>
</protein>
<feature type="transmembrane region" description="Helical" evidence="3">
    <location>
        <begin position="12"/>
        <end position="35"/>
    </location>
</feature>
<dbReference type="CDD" id="cd02696">
    <property type="entry name" value="MurNAc-LAA"/>
    <property type="match status" value="1"/>
</dbReference>
<sequence>MNKEIIFNFIKRNLVQIGLSIAFGAVAIFLILPLFNSKTVYVGLDQVAIRSSNSRTSKKIGTLNQYQTVSVLSKSNHWYHIRYDDTKMGWIPDWITNRSFPKGQKETPLAESIIVIDAGHGGVDSGALGIDQSHEEKKYTLRVSKAIQSKLDHSGAKVIMTRDNDSFIELAERPQIANRNHADAFISIHFDSSGENNAGTGDTTYYYHDNGSIELGKAINKQLINDVPLYNRGVKFANYQVLRDNKRPAILIEGGYINTDSDFKKLSSASYPKKVAKAVHQGLINFLSR</sequence>
<dbReference type="RefSeq" id="WP_029258041.1">
    <property type="nucleotide sequence ID" value="NZ_BJZY01000006.1"/>
</dbReference>
<reference evidence="5 8" key="1">
    <citation type="submission" date="2019-10" db="EMBL/GenBank/DDBJ databases">
        <authorList>
            <person name="Irmler S."/>
            <person name="Berthoud H."/>
            <person name="Roetschi A."/>
            <person name="Arias E."/>
            <person name="Shani N."/>
            <person name="Wuethrich D."/>
            <person name="Bruggmann R."/>
        </authorList>
    </citation>
    <scope>NUCLEOTIDE SEQUENCE [LARGE SCALE GENOMIC DNA]</scope>
    <source>
        <strain evidence="5 8">FAM13073</strain>
    </source>
</reference>
<evidence type="ECO:0000313" key="10">
    <source>
        <dbReference type="Proteomes" id="UP001214131"/>
    </source>
</evidence>
<reference evidence="6" key="4">
    <citation type="submission" date="2020-11" db="EMBL/GenBank/DDBJ databases">
        <title>Antibiotic susceptibility profiles of Pediococcus pentosaceus from various origins and their implications for the safety assessment of strains with food-technology applications.</title>
        <authorList>
            <person name="Shani N."/>
            <person name="Oberhaensli S."/>
            <person name="Arias E."/>
        </authorList>
    </citation>
    <scope>NUCLEOTIDE SEQUENCE</scope>
    <source>
        <strain evidence="6">FAM 19164</strain>
    </source>
</reference>
<dbReference type="PANTHER" id="PTHR30404">
    <property type="entry name" value="N-ACETYLMURAMOYL-L-ALANINE AMIDASE"/>
    <property type="match status" value="1"/>
</dbReference>
<dbReference type="Gene3D" id="3.40.630.40">
    <property type="entry name" value="Zn-dependent exopeptidases"/>
    <property type="match status" value="1"/>
</dbReference>
<dbReference type="InterPro" id="IPR050695">
    <property type="entry name" value="N-acetylmuramoyl_amidase_3"/>
</dbReference>
<evidence type="ECO:0000256" key="2">
    <source>
        <dbReference type="ARBA" id="ARBA00023316"/>
    </source>
</evidence>
<evidence type="ECO:0000313" key="6">
    <source>
        <dbReference type="EMBL" id="MBF7126320.1"/>
    </source>
</evidence>
<keyword evidence="1" id="KW-0378">Hydrolase</keyword>